<dbReference type="RefSeq" id="XP_045099560.1">
    <property type="nucleotide sequence ID" value="XM_045239684.1"/>
</dbReference>
<proteinExistence type="predicted"/>
<dbReference type="EMBL" id="HE600983">
    <property type="protein sequence ID" value="CAR99999.1"/>
    <property type="molecule type" value="Genomic_DNA"/>
</dbReference>
<evidence type="ECO:0000313" key="1">
    <source>
        <dbReference type="EMBL" id="CAR99999.1"/>
    </source>
</evidence>
<accession>B6IJ19</accession>
<reference evidence="1 2" key="1">
    <citation type="journal article" date="2003" name="PLoS Biol.">
        <title>The genome sequence of Caenorhabditis briggsae: a platform for comparative genomics.</title>
        <authorList>
            <person name="Stein L.D."/>
            <person name="Bao Z."/>
            <person name="Blasiar D."/>
            <person name="Blumenthal T."/>
            <person name="Brent M.R."/>
            <person name="Chen N."/>
            <person name="Chinwalla A."/>
            <person name="Clarke L."/>
            <person name="Clee C."/>
            <person name="Coghlan A."/>
            <person name="Coulson A."/>
            <person name="D'Eustachio P."/>
            <person name="Fitch D.H."/>
            <person name="Fulton L.A."/>
            <person name="Fulton R.E."/>
            <person name="Griffiths-Jones S."/>
            <person name="Harris T.W."/>
            <person name="Hillier L.W."/>
            <person name="Kamath R."/>
            <person name="Kuwabara P.E."/>
            <person name="Mardis E.R."/>
            <person name="Marra M.A."/>
            <person name="Miner T.L."/>
            <person name="Minx P."/>
            <person name="Mullikin J.C."/>
            <person name="Plumb R.W."/>
            <person name="Rogers J."/>
            <person name="Schein J.E."/>
            <person name="Sohrmann M."/>
            <person name="Spieth J."/>
            <person name="Stajich J.E."/>
            <person name="Wei C."/>
            <person name="Willey D."/>
            <person name="Wilson R.K."/>
            <person name="Durbin R."/>
            <person name="Waterston R.H."/>
        </authorList>
    </citation>
    <scope>NUCLEOTIDE SEQUENCE [LARGE SCALE GENOMIC DNA]</scope>
    <source>
        <strain evidence="1 2">AF16</strain>
    </source>
</reference>
<dbReference type="KEGG" id="cbr:CBG_27721"/>
<protein>
    <submittedName>
        <fullName evidence="1">Protein CBG27721</fullName>
    </submittedName>
</protein>
<evidence type="ECO:0000313" key="2">
    <source>
        <dbReference type="Proteomes" id="UP000008549"/>
    </source>
</evidence>
<keyword evidence="2" id="KW-1185">Reference proteome</keyword>
<dbReference type="GeneID" id="68919170"/>
<reference evidence="1 2" key="2">
    <citation type="journal article" date="2011" name="PLoS Genet.">
        <title>Caenorhabditis briggsae recombinant inbred line genotypes reveal inter-strain incompatibility and the evolution of recombination.</title>
        <authorList>
            <person name="Ross J.A."/>
            <person name="Koboldt D.C."/>
            <person name="Staisch J.E."/>
            <person name="Chamberlin H.M."/>
            <person name="Gupta B.P."/>
            <person name="Miller R.D."/>
            <person name="Baird S.E."/>
            <person name="Haag E.S."/>
        </authorList>
    </citation>
    <scope>NUCLEOTIDE SEQUENCE [LARGE SCALE GENOMIC DNA]</scope>
    <source>
        <strain evidence="1 2">AF16</strain>
    </source>
</reference>
<gene>
    <name evidence="1" type="ORF">CBG27721</name>
    <name evidence="1" type="ORF">CBG_27721</name>
</gene>
<organism evidence="1 2">
    <name type="scientific">Caenorhabditis briggsae</name>
    <dbReference type="NCBI Taxonomy" id="6238"/>
    <lineage>
        <taxon>Eukaryota</taxon>
        <taxon>Metazoa</taxon>
        <taxon>Ecdysozoa</taxon>
        <taxon>Nematoda</taxon>
        <taxon>Chromadorea</taxon>
        <taxon>Rhabditida</taxon>
        <taxon>Rhabditina</taxon>
        <taxon>Rhabditomorpha</taxon>
        <taxon>Rhabditoidea</taxon>
        <taxon>Rhabditidae</taxon>
        <taxon>Peloderinae</taxon>
        <taxon>Caenorhabditis</taxon>
    </lineage>
</organism>
<dbReference type="CTD" id="68919170"/>
<dbReference type="InParanoid" id="B6IJ19"/>
<dbReference type="Proteomes" id="UP000008549">
    <property type="component" value="Unassembled WGS sequence"/>
</dbReference>
<name>B6IJ19_CAEBR</name>
<sequence>MLNQFFFLKN</sequence>